<evidence type="ECO:0000313" key="2">
    <source>
        <dbReference type="Proteomes" id="UP001162162"/>
    </source>
</evidence>
<dbReference type="EMBL" id="JAPWTK010000332">
    <property type="protein sequence ID" value="KAJ8942348.1"/>
    <property type="molecule type" value="Genomic_DNA"/>
</dbReference>
<sequence>MYICCPWHTVSDVTLNRLASDGPTGKVCDLLKFLRVFRPNLGMQPSLKRKCMSGITVFQRDEKGWQMNHMIFVLEPPSWKRTCVVREFLKGDRRRRLTLEEIAGSAGINHCCSGESCVVLCCKHFGNDWKDDEDLAWYNALLLSQPINNMEDDTAEPCDCLAEENTVHV</sequence>
<name>A0AAV8XV86_9CUCU</name>
<keyword evidence="2" id="KW-1185">Reference proteome</keyword>
<protein>
    <submittedName>
        <fullName evidence="1">Uncharacterized protein</fullName>
    </submittedName>
</protein>
<dbReference type="Proteomes" id="UP001162162">
    <property type="component" value="Unassembled WGS sequence"/>
</dbReference>
<comment type="caution">
    <text evidence="1">The sequence shown here is derived from an EMBL/GenBank/DDBJ whole genome shotgun (WGS) entry which is preliminary data.</text>
</comment>
<gene>
    <name evidence="1" type="ORF">NQ318_011298</name>
</gene>
<accession>A0AAV8XV86</accession>
<evidence type="ECO:0000313" key="1">
    <source>
        <dbReference type="EMBL" id="KAJ8942348.1"/>
    </source>
</evidence>
<proteinExistence type="predicted"/>
<organism evidence="1 2">
    <name type="scientific">Aromia moschata</name>
    <dbReference type="NCBI Taxonomy" id="1265417"/>
    <lineage>
        <taxon>Eukaryota</taxon>
        <taxon>Metazoa</taxon>
        <taxon>Ecdysozoa</taxon>
        <taxon>Arthropoda</taxon>
        <taxon>Hexapoda</taxon>
        <taxon>Insecta</taxon>
        <taxon>Pterygota</taxon>
        <taxon>Neoptera</taxon>
        <taxon>Endopterygota</taxon>
        <taxon>Coleoptera</taxon>
        <taxon>Polyphaga</taxon>
        <taxon>Cucujiformia</taxon>
        <taxon>Chrysomeloidea</taxon>
        <taxon>Cerambycidae</taxon>
        <taxon>Cerambycinae</taxon>
        <taxon>Callichromatini</taxon>
        <taxon>Aromia</taxon>
    </lineage>
</organism>
<reference evidence="1" key="1">
    <citation type="journal article" date="2023" name="Insect Mol. Biol.">
        <title>Genome sequencing provides insights into the evolution of gene families encoding plant cell wall-degrading enzymes in longhorned beetles.</title>
        <authorList>
            <person name="Shin N.R."/>
            <person name="Okamura Y."/>
            <person name="Kirsch R."/>
            <person name="Pauchet Y."/>
        </authorList>
    </citation>
    <scope>NUCLEOTIDE SEQUENCE</scope>
    <source>
        <strain evidence="1">AMC_N1</strain>
    </source>
</reference>
<dbReference type="AlphaFoldDB" id="A0AAV8XV86"/>